<feature type="transmembrane region" description="Helical" evidence="7">
    <location>
        <begin position="66"/>
        <end position="92"/>
    </location>
</feature>
<dbReference type="CDD" id="cd06261">
    <property type="entry name" value="TM_PBP2"/>
    <property type="match status" value="1"/>
</dbReference>
<evidence type="ECO:0000256" key="5">
    <source>
        <dbReference type="ARBA" id="ARBA00022989"/>
    </source>
</evidence>
<evidence type="ECO:0000256" key="7">
    <source>
        <dbReference type="RuleBase" id="RU363032"/>
    </source>
</evidence>
<sequence length="276" mass="29907">MASPSTAYQGGSVLRGLPGSLFQLWFLGSSVLILLFIAAPLASTIAAPTWERLVETLVDPAVIQSIWLSMSTSGMAALIALIFGTPLAYILARHEFPGKNVVESIIDLPIMIPHPVVGISLLSLTGRDTWFGTFISDLGVEIMGTTTGIVSVLVFVGLPFYVNTVKGGIESIPPRLENVSRSLGAGRGHTFFRITLPLSWRYMLVGMIMCMARAISEFGAIIIVAYHPMTAPVLMYERFTAYGLGWSQPVAVILILVSMLFFLLLRAFSLPKRSGI</sequence>
<dbReference type="PANTHER" id="PTHR30183">
    <property type="entry name" value="MOLYBDENUM TRANSPORT SYSTEM PERMEASE PROTEIN MODB"/>
    <property type="match status" value="1"/>
</dbReference>
<dbReference type="Proteomes" id="UP001317742">
    <property type="component" value="Chromosome"/>
</dbReference>
<dbReference type="InterPro" id="IPR000515">
    <property type="entry name" value="MetI-like"/>
</dbReference>
<evidence type="ECO:0000256" key="6">
    <source>
        <dbReference type="ARBA" id="ARBA00023136"/>
    </source>
</evidence>
<dbReference type="InterPro" id="IPR035906">
    <property type="entry name" value="MetI-like_sf"/>
</dbReference>
<protein>
    <submittedName>
        <fullName evidence="9">Molybdenum ABC transporter permease</fullName>
    </submittedName>
</protein>
<evidence type="ECO:0000259" key="8">
    <source>
        <dbReference type="PROSITE" id="PS50928"/>
    </source>
</evidence>
<feature type="domain" description="ABC transmembrane type-1" evidence="8">
    <location>
        <begin position="66"/>
        <end position="265"/>
    </location>
</feature>
<feature type="transmembrane region" description="Helical" evidence="7">
    <location>
        <begin position="24"/>
        <end position="46"/>
    </location>
</feature>
<reference evidence="9 10" key="1">
    <citation type="submission" date="2022-08" db="EMBL/GenBank/DDBJ databases">
        <title>Genome Sequence of the sulphate-reducing bacterium, Pseudodesulfovibrio sp. SYK.</title>
        <authorList>
            <person name="Kondo R."/>
            <person name="Kataoka T."/>
        </authorList>
    </citation>
    <scope>NUCLEOTIDE SEQUENCE [LARGE SCALE GENOMIC DNA]</scope>
    <source>
        <strain evidence="9 10">SYK</strain>
    </source>
</reference>
<proteinExistence type="inferred from homology"/>
<organism evidence="9 10">
    <name type="scientific">Pseudodesulfovibrio nedwellii</name>
    <dbReference type="NCBI Taxonomy" id="2973072"/>
    <lineage>
        <taxon>Bacteria</taxon>
        <taxon>Pseudomonadati</taxon>
        <taxon>Thermodesulfobacteriota</taxon>
        <taxon>Desulfovibrionia</taxon>
        <taxon>Desulfovibrionales</taxon>
        <taxon>Desulfovibrionaceae</taxon>
    </lineage>
</organism>
<gene>
    <name evidence="9" type="ORF">SYK_30340</name>
</gene>
<dbReference type="PANTHER" id="PTHR30183:SF3">
    <property type="entry name" value="MOLYBDENUM TRANSPORT SYSTEM PERMEASE PROTEIN MODB"/>
    <property type="match status" value="1"/>
</dbReference>
<feature type="transmembrane region" description="Helical" evidence="7">
    <location>
        <begin position="202"/>
        <end position="226"/>
    </location>
</feature>
<accession>A0ABN6S5V9</accession>
<evidence type="ECO:0000313" key="10">
    <source>
        <dbReference type="Proteomes" id="UP001317742"/>
    </source>
</evidence>
<keyword evidence="2 7" id="KW-0813">Transport</keyword>
<dbReference type="PROSITE" id="PS50928">
    <property type="entry name" value="ABC_TM1"/>
    <property type="match status" value="1"/>
</dbReference>
<keyword evidence="6 7" id="KW-0472">Membrane</keyword>
<feature type="transmembrane region" description="Helical" evidence="7">
    <location>
        <begin position="246"/>
        <end position="265"/>
    </location>
</feature>
<evidence type="ECO:0000256" key="2">
    <source>
        <dbReference type="ARBA" id="ARBA00022448"/>
    </source>
</evidence>
<comment type="subcellular location">
    <subcellularLocation>
        <location evidence="1 7">Cell membrane</location>
        <topology evidence="1 7">Multi-pass membrane protein</topology>
    </subcellularLocation>
</comment>
<dbReference type="Gene3D" id="1.10.3720.10">
    <property type="entry name" value="MetI-like"/>
    <property type="match status" value="1"/>
</dbReference>
<evidence type="ECO:0000256" key="3">
    <source>
        <dbReference type="ARBA" id="ARBA00022475"/>
    </source>
</evidence>
<feature type="transmembrane region" description="Helical" evidence="7">
    <location>
        <begin position="142"/>
        <end position="162"/>
    </location>
</feature>
<evidence type="ECO:0000256" key="4">
    <source>
        <dbReference type="ARBA" id="ARBA00022692"/>
    </source>
</evidence>
<dbReference type="RefSeq" id="WP_281761168.1">
    <property type="nucleotide sequence ID" value="NZ_AP026709.1"/>
</dbReference>
<keyword evidence="5 7" id="KW-1133">Transmembrane helix</keyword>
<dbReference type="SUPFAM" id="SSF161098">
    <property type="entry name" value="MetI-like"/>
    <property type="match status" value="1"/>
</dbReference>
<evidence type="ECO:0000256" key="1">
    <source>
        <dbReference type="ARBA" id="ARBA00004651"/>
    </source>
</evidence>
<comment type="similarity">
    <text evidence="7">Belongs to the binding-protein-dependent transport system permease family.</text>
</comment>
<dbReference type="EMBL" id="AP026709">
    <property type="protein sequence ID" value="BDQ38674.1"/>
    <property type="molecule type" value="Genomic_DNA"/>
</dbReference>
<dbReference type="Pfam" id="PF00528">
    <property type="entry name" value="BPD_transp_1"/>
    <property type="match status" value="1"/>
</dbReference>
<name>A0ABN6S5V9_9BACT</name>
<keyword evidence="4 7" id="KW-0812">Transmembrane</keyword>
<keyword evidence="10" id="KW-1185">Reference proteome</keyword>
<evidence type="ECO:0000313" key="9">
    <source>
        <dbReference type="EMBL" id="BDQ38674.1"/>
    </source>
</evidence>
<keyword evidence="3" id="KW-1003">Cell membrane</keyword>